<organism evidence="6 7">
    <name type="scientific">Methylocella silvestris</name>
    <dbReference type="NCBI Taxonomy" id="199596"/>
    <lineage>
        <taxon>Bacteria</taxon>
        <taxon>Pseudomonadati</taxon>
        <taxon>Pseudomonadota</taxon>
        <taxon>Alphaproteobacteria</taxon>
        <taxon>Hyphomicrobiales</taxon>
        <taxon>Beijerinckiaceae</taxon>
        <taxon>Methylocella</taxon>
    </lineage>
</organism>
<dbReference type="RefSeq" id="WP_102842122.1">
    <property type="nucleotide sequence ID" value="NZ_PDZR01000001.1"/>
</dbReference>
<dbReference type="InterPro" id="IPR010982">
    <property type="entry name" value="Lambda_DNA-bd_dom_sf"/>
</dbReference>
<feature type="domain" description="HTH cro/C1-type" evidence="5">
    <location>
        <begin position="10"/>
        <end position="64"/>
    </location>
</feature>
<reference evidence="6 7" key="1">
    <citation type="submission" date="2017-10" db="EMBL/GenBank/DDBJ databases">
        <title>Genome announcement of Methylocella silvestris TVC from permafrost.</title>
        <authorList>
            <person name="Wang J."/>
            <person name="Geng K."/>
            <person name="Ul-Haque F."/>
            <person name="Crombie A.T."/>
            <person name="Street L.E."/>
            <person name="Wookey P.A."/>
            <person name="Murrell J.C."/>
            <person name="Pratscher J."/>
        </authorList>
    </citation>
    <scope>NUCLEOTIDE SEQUENCE [LARGE SCALE GENOMIC DNA]</scope>
    <source>
        <strain evidence="6 7">TVC</strain>
    </source>
</reference>
<dbReference type="InterPro" id="IPR018653">
    <property type="entry name" value="ScfR_C"/>
</dbReference>
<evidence type="ECO:0000256" key="2">
    <source>
        <dbReference type="ARBA" id="ARBA00023015"/>
    </source>
</evidence>
<sequence>MKKLFAGQILRRRREELSLPQALVARRLGISPSYLNQIESDQRPLTAAILVEVTRVLKLQVADLYDDGPERLAANLREMLSDPLFEHASVSGRELKAISTAAPHLVRAMLDLHSTYRRMEERYRGLDDALRQGEGGVEAQRRPFAFDEVRDFFHFMGNYCDALDRSAEALAERLWGENAVSYQSLADYSARELGARVVVSTPKAAGGPISRYDPDIGVLFLDADQEPATQKFLLGCHIAARTQHEKIDELADGARFKSPASGKIAKLALANYFASALVMPYARFSGEARAARHDVERPSRQFGVSIEQVCHRFSTLQRPGREGAPFYFLRVDRAGNITKRHSATRFQFARYGGACPLWNIHEAFERPNHFLVQVAEMPDGVRYLSVARSIAKKGGSFGSPQRNYAIGFGCEIDHAQDLVYSDAIDLRSSATVAKIGVACRVCERQDCLQRAVPPLDAAIEIDANERGLAPYRLRSGE</sequence>
<evidence type="ECO:0000259" key="5">
    <source>
        <dbReference type="PROSITE" id="PS50943"/>
    </source>
</evidence>
<dbReference type="GO" id="GO:0005829">
    <property type="term" value="C:cytosol"/>
    <property type="evidence" value="ECO:0007669"/>
    <property type="project" value="TreeGrafter"/>
</dbReference>
<protein>
    <submittedName>
        <fullName evidence="6">Cro/Cl family transcriptional regulator</fullName>
    </submittedName>
</protein>
<evidence type="ECO:0000256" key="1">
    <source>
        <dbReference type="ARBA" id="ARBA00007227"/>
    </source>
</evidence>
<evidence type="ECO:0000313" key="6">
    <source>
        <dbReference type="EMBL" id="PNG27814.1"/>
    </source>
</evidence>
<dbReference type="Pfam" id="PF09856">
    <property type="entry name" value="ScfRs"/>
    <property type="match status" value="1"/>
</dbReference>
<dbReference type="PANTHER" id="PTHR46797">
    <property type="entry name" value="HTH-TYPE TRANSCRIPTIONAL REGULATOR"/>
    <property type="match status" value="1"/>
</dbReference>
<dbReference type="InterPro" id="IPR026281">
    <property type="entry name" value="HTH_RamB"/>
</dbReference>
<gene>
    <name evidence="6" type="ORF">CR492_02635</name>
</gene>
<dbReference type="Pfam" id="PF01381">
    <property type="entry name" value="HTH_3"/>
    <property type="match status" value="1"/>
</dbReference>
<dbReference type="PIRSF" id="PIRSF019251">
    <property type="entry name" value="Rv0465c"/>
    <property type="match status" value="1"/>
</dbReference>
<proteinExistence type="inferred from homology"/>
<evidence type="ECO:0000256" key="4">
    <source>
        <dbReference type="ARBA" id="ARBA00023163"/>
    </source>
</evidence>
<dbReference type="CDD" id="cd00093">
    <property type="entry name" value="HTH_XRE"/>
    <property type="match status" value="1"/>
</dbReference>
<dbReference type="InterPro" id="IPR050807">
    <property type="entry name" value="TransReg_Diox_bact_type"/>
</dbReference>
<dbReference type="InterPro" id="IPR001387">
    <property type="entry name" value="Cro/C1-type_HTH"/>
</dbReference>
<dbReference type="Pfam" id="PF06114">
    <property type="entry name" value="Peptidase_M78"/>
    <property type="match status" value="1"/>
</dbReference>
<dbReference type="SUPFAM" id="SSF47413">
    <property type="entry name" value="lambda repressor-like DNA-binding domains"/>
    <property type="match status" value="1"/>
</dbReference>
<evidence type="ECO:0000313" key="7">
    <source>
        <dbReference type="Proteomes" id="UP000236286"/>
    </source>
</evidence>
<dbReference type="Proteomes" id="UP000236286">
    <property type="component" value="Unassembled WGS sequence"/>
</dbReference>
<dbReference type="GO" id="GO:0003700">
    <property type="term" value="F:DNA-binding transcription factor activity"/>
    <property type="evidence" value="ECO:0007669"/>
    <property type="project" value="TreeGrafter"/>
</dbReference>
<accession>A0A2J7TM28</accession>
<dbReference type="GO" id="GO:0003677">
    <property type="term" value="F:DNA binding"/>
    <property type="evidence" value="ECO:0007669"/>
    <property type="project" value="UniProtKB-KW"/>
</dbReference>
<keyword evidence="2" id="KW-0805">Transcription regulation</keyword>
<name>A0A2J7TM28_METSI</name>
<dbReference type="OrthoDB" id="1123084at2"/>
<comment type="similarity">
    <text evidence="1">Belongs to the short-chain fatty acyl-CoA assimilation regulator (ScfR) family.</text>
</comment>
<comment type="caution">
    <text evidence="6">The sequence shown here is derived from an EMBL/GenBank/DDBJ whole genome shotgun (WGS) entry which is preliminary data.</text>
</comment>
<dbReference type="AlphaFoldDB" id="A0A2J7TM28"/>
<dbReference type="SMART" id="SM00530">
    <property type="entry name" value="HTH_XRE"/>
    <property type="match status" value="1"/>
</dbReference>
<dbReference type="PANTHER" id="PTHR46797:SF23">
    <property type="entry name" value="HTH-TYPE TRANSCRIPTIONAL REGULATOR SUTR"/>
    <property type="match status" value="1"/>
</dbReference>
<dbReference type="InterPro" id="IPR010359">
    <property type="entry name" value="IrrE_HExxH"/>
</dbReference>
<dbReference type="Gene3D" id="1.10.260.40">
    <property type="entry name" value="lambda repressor-like DNA-binding domains"/>
    <property type="match status" value="1"/>
</dbReference>
<dbReference type="PROSITE" id="PS50943">
    <property type="entry name" value="HTH_CROC1"/>
    <property type="match status" value="1"/>
</dbReference>
<evidence type="ECO:0000256" key="3">
    <source>
        <dbReference type="ARBA" id="ARBA00023125"/>
    </source>
</evidence>
<keyword evidence="3" id="KW-0238">DNA-binding</keyword>
<keyword evidence="4" id="KW-0804">Transcription</keyword>
<dbReference type="EMBL" id="PDZR01000001">
    <property type="protein sequence ID" value="PNG27814.1"/>
    <property type="molecule type" value="Genomic_DNA"/>
</dbReference>